<protein>
    <submittedName>
        <fullName evidence="1">8091_t:CDS:1</fullName>
    </submittedName>
</protein>
<evidence type="ECO:0000313" key="2">
    <source>
        <dbReference type="Proteomes" id="UP000789396"/>
    </source>
</evidence>
<dbReference type="AlphaFoldDB" id="A0A9N9PK44"/>
<gene>
    <name evidence="1" type="ORF">RFULGI_LOCUS19897</name>
</gene>
<dbReference type="EMBL" id="CAJVPZ010104979">
    <property type="protein sequence ID" value="CAG8824167.1"/>
    <property type="molecule type" value="Genomic_DNA"/>
</dbReference>
<comment type="caution">
    <text evidence="1">The sequence shown here is derived from an EMBL/GenBank/DDBJ whole genome shotgun (WGS) entry which is preliminary data.</text>
</comment>
<organism evidence="1 2">
    <name type="scientific">Racocetra fulgida</name>
    <dbReference type="NCBI Taxonomy" id="60492"/>
    <lineage>
        <taxon>Eukaryota</taxon>
        <taxon>Fungi</taxon>
        <taxon>Fungi incertae sedis</taxon>
        <taxon>Mucoromycota</taxon>
        <taxon>Glomeromycotina</taxon>
        <taxon>Glomeromycetes</taxon>
        <taxon>Diversisporales</taxon>
        <taxon>Gigasporaceae</taxon>
        <taxon>Racocetra</taxon>
    </lineage>
</organism>
<dbReference type="OrthoDB" id="10331398at2759"/>
<keyword evidence="2" id="KW-1185">Reference proteome</keyword>
<evidence type="ECO:0000313" key="1">
    <source>
        <dbReference type="EMBL" id="CAG8824167.1"/>
    </source>
</evidence>
<proteinExistence type="predicted"/>
<sequence length="115" mass="13240">DLEGYWAKSSNGNSRLSFTATSYQIISNHCNYCRTEKLAHESLCPFFVSDKINQGISQQTAEEKEANQLISQTLFSHYTKDHKTPQVYELIGEIRGKTQEKVYQGKQAGSYYYRL</sequence>
<feature type="non-terminal residue" evidence="1">
    <location>
        <position position="1"/>
    </location>
</feature>
<feature type="non-terminal residue" evidence="1">
    <location>
        <position position="115"/>
    </location>
</feature>
<accession>A0A9N9PK44</accession>
<name>A0A9N9PK44_9GLOM</name>
<dbReference type="Proteomes" id="UP000789396">
    <property type="component" value="Unassembled WGS sequence"/>
</dbReference>
<reference evidence="1" key="1">
    <citation type="submission" date="2021-06" db="EMBL/GenBank/DDBJ databases">
        <authorList>
            <person name="Kallberg Y."/>
            <person name="Tangrot J."/>
            <person name="Rosling A."/>
        </authorList>
    </citation>
    <scope>NUCLEOTIDE SEQUENCE</scope>
    <source>
        <strain evidence="1">IN212</strain>
    </source>
</reference>